<dbReference type="EMBL" id="SSUX01000008">
    <property type="protein sequence ID" value="THJ45040.1"/>
    <property type="molecule type" value="Genomic_DNA"/>
</dbReference>
<dbReference type="Proteomes" id="UP000309618">
    <property type="component" value="Unassembled WGS sequence"/>
</dbReference>
<organism evidence="1 2">
    <name type="scientific">Aeromonas veronii</name>
    <dbReference type="NCBI Taxonomy" id="654"/>
    <lineage>
        <taxon>Bacteria</taxon>
        <taxon>Pseudomonadati</taxon>
        <taxon>Pseudomonadota</taxon>
        <taxon>Gammaproteobacteria</taxon>
        <taxon>Aeromonadales</taxon>
        <taxon>Aeromonadaceae</taxon>
        <taxon>Aeromonas</taxon>
    </lineage>
</organism>
<protein>
    <submittedName>
        <fullName evidence="1">Uncharacterized protein</fullName>
    </submittedName>
</protein>
<comment type="caution">
    <text evidence="1">The sequence shown here is derived from an EMBL/GenBank/DDBJ whole genome shotgun (WGS) entry which is preliminary data.</text>
</comment>
<accession>A0A4S5CH88</accession>
<gene>
    <name evidence="1" type="ORF">E8Q35_12705</name>
</gene>
<proteinExistence type="predicted"/>
<sequence>MITLSGKNLIELLDFISPDREQDPSQLDAEITIIKRDAFTSLDGESMPAGLYAYDTEYPEEGLHGPIGMHDPQPISLYSMENGEPWGVWTDGHRLKTDFLERANKIITQSSYAPVTVEQVEHGYARYDHDIPEYNLIEATQDQLGAFPITWVRGEDITYAE</sequence>
<dbReference type="AlphaFoldDB" id="A0A4S5CH88"/>
<evidence type="ECO:0000313" key="1">
    <source>
        <dbReference type="EMBL" id="THJ45040.1"/>
    </source>
</evidence>
<dbReference type="RefSeq" id="WP_136501863.1">
    <property type="nucleotide sequence ID" value="NZ_SSUX01000008.1"/>
</dbReference>
<reference evidence="1 2" key="1">
    <citation type="submission" date="2019-04" db="EMBL/GenBank/DDBJ databases">
        <title>Comparative genomics of Aeromonas veronii strains pathogenic to fish.</title>
        <authorList>
            <person name="Cascarano M.C."/>
            <person name="Smyrli M."/>
            <person name="Katharios P."/>
        </authorList>
    </citation>
    <scope>NUCLEOTIDE SEQUENCE [LARGE SCALE GENOMIC DNA]</scope>
    <source>
        <strain evidence="1 2">XU1</strain>
    </source>
</reference>
<evidence type="ECO:0000313" key="2">
    <source>
        <dbReference type="Proteomes" id="UP000309618"/>
    </source>
</evidence>
<name>A0A4S5CH88_AERVE</name>